<evidence type="ECO:0000313" key="4">
    <source>
        <dbReference type="Proteomes" id="UP001589943"/>
    </source>
</evidence>
<organism evidence="3 4">
    <name type="scientific">Novosphingobium aquiterrae</name>
    <dbReference type="NCBI Taxonomy" id="624388"/>
    <lineage>
        <taxon>Bacteria</taxon>
        <taxon>Pseudomonadati</taxon>
        <taxon>Pseudomonadota</taxon>
        <taxon>Alphaproteobacteria</taxon>
        <taxon>Sphingomonadales</taxon>
        <taxon>Sphingomonadaceae</taxon>
        <taxon>Novosphingobium</taxon>
    </lineage>
</organism>
<evidence type="ECO:0000313" key="3">
    <source>
        <dbReference type="EMBL" id="MFC0588902.1"/>
    </source>
</evidence>
<keyword evidence="2" id="KW-1133">Transmembrane helix</keyword>
<feature type="compositionally biased region" description="Low complexity" evidence="1">
    <location>
        <begin position="109"/>
        <end position="126"/>
    </location>
</feature>
<gene>
    <name evidence="3" type="ORF">ACFFF7_05695</name>
</gene>
<keyword evidence="2" id="KW-0812">Transmembrane</keyword>
<accession>A0ABV6PGE6</accession>
<dbReference type="Pfam" id="PF13103">
    <property type="entry name" value="TonB_2"/>
    <property type="match status" value="1"/>
</dbReference>
<dbReference type="RefSeq" id="WP_379480390.1">
    <property type="nucleotide sequence ID" value="NZ_JBHLTL010000001.1"/>
</dbReference>
<evidence type="ECO:0000256" key="2">
    <source>
        <dbReference type="SAM" id="Phobius"/>
    </source>
</evidence>
<feature type="compositionally biased region" description="Pro residues" evidence="1">
    <location>
        <begin position="73"/>
        <end position="94"/>
    </location>
</feature>
<keyword evidence="2" id="KW-0472">Membrane</keyword>
<dbReference type="EMBL" id="JBHLTL010000001">
    <property type="protein sequence ID" value="MFC0588902.1"/>
    <property type="molecule type" value="Genomic_DNA"/>
</dbReference>
<proteinExistence type="predicted"/>
<evidence type="ECO:0000256" key="1">
    <source>
        <dbReference type="SAM" id="MobiDB-lite"/>
    </source>
</evidence>
<dbReference type="Gene3D" id="3.30.1150.10">
    <property type="match status" value="1"/>
</dbReference>
<name>A0ABV6PGE6_9SPHN</name>
<keyword evidence="4" id="KW-1185">Reference proteome</keyword>
<protein>
    <submittedName>
        <fullName evidence="3">TonB C-terminal domain-containing protein</fullName>
    </submittedName>
</protein>
<feature type="transmembrane region" description="Helical" evidence="2">
    <location>
        <begin position="12"/>
        <end position="30"/>
    </location>
</feature>
<dbReference type="Proteomes" id="UP001589943">
    <property type="component" value="Unassembled WGS sequence"/>
</dbReference>
<sequence>MAAIALRSEERIGLGLALAAHAALVAWLALSPPAPAPLPPPERMTVTLSEDVGLTATAPALDEAPVLGEVAPIPQPQPAAVAPPKPQPAPPRAVPAPAAKVAPQPPRVAPAKVAPARPAPVTTRPAGASRIGSDFLKGVSGAQGTARTAAPAAAFGPQQQSALRAAIMRQLKPNWSAPQGADAEKLVTQVRFNLNRSGALVGDPQVIAQSGQTPANAAQVRLHAERAIRAVRLAAPFILPPDLYDHWQTVTSTFDRRLSQ</sequence>
<reference evidence="3 4" key="1">
    <citation type="submission" date="2024-09" db="EMBL/GenBank/DDBJ databases">
        <authorList>
            <person name="Sun Q."/>
            <person name="Mori K."/>
        </authorList>
    </citation>
    <scope>NUCLEOTIDE SEQUENCE [LARGE SCALE GENOMIC DNA]</scope>
    <source>
        <strain evidence="3 4">NCAIM B.02537</strain>
    </source>
</reference>
<comment type="caution">
    <text evidence="3">The sequence shown here is derived from an EMBL/GenBank/DDBJ whole genome shotgun (WGS) entry which is preliminary data.</text>
</comment>
<feature type="region of interest" description="Disordered" evidence="1">
    <location>
        <begin position="70"/>
        <end position="129"/>
    </location>
</feature>